<evidence type="ECO:0000313" key="2">
    <source>
        <dbReference type="EMBL" id="ETP29422.1"/>
    </source>
</evidence>
<sequence>MPRASSTRTTPRKDVDQRFIFLDLDSLLCAVRNHVLTHENQFHKELASFSSDVALCPNNLTVLLNDQHPSRIQCWRGTYCNPNAAEAKALEAVRSDGRAKINWKLTQNGTPQHPTLEKMLKRHLTTTTGAKKTIVLATGALTKGLKSCVDAYLKAQWHVQLVTLDSCYKKSDWQFTQLDGFHLLTAKHCETPSFERKVSPPTLRPEHNNSCISPVKPVTPPLPPDYYDDKRAGMLEQELGDIERRKARLTELPTGKNAAGNRQRHVFMNLDNIAGAVCNSLWLYQRIAGARSGYDVRLNFRALTDRVCGSKIRLLKRRLASYRKMPRELALPLQEFDWEIYALSQSSSGIKGLYYVLLDLLETTGSAKHQNTLVLVMGDGALGGSGAEQTEATKELLTKFLEKNWFVVTRFERLYQYRVAVKPLDDAIHDLVYLKQDEEEVWVEPVWPSSHRVEEPVLTNSPVPQSPPQSAWGATAITTLSLFPTTPVLTMEQKLEQKMRLEDERKDLLERLRKNQEALNVLELETWSMQVPQQQELTRVAQQASDKQLAIRMAEEEEMQLKLLQEYEKAQEEEPWTWA</sequence>
<dbReference type="AlphaFoldDB" id="W2Y3W8"/>
<evidence type="ECO:0000256" key="1">
    <source>
        <dbReference type="SAM" id="Coils"/>
    </source>
</evidence>
<comment type="caution">
    <text evidence="2">The sequence shown here is derived from an EMBL/GenBank/DDBJ whole genome shotgun (WGS) entry which is preliminary data.</text>
</comment>
<dbReference type="OrthoDB" id="102768at2759"/>
<gene>
    <name evidence="2" type="ORF">F442_21428</name>
</gene>
<reference evidence="2 3" key="1">
    <citation type="submission" date="2013-11" db="EMBL/GenBank/DDBJ databases">
        <title>The Genome Sequence of Phytophthora parasitica P10297.</title>
        <authorList>
            <consortium name="The Broad Institute Genomics Platform"/>
            <person name="Russ C."/>
            <person name="Tyler B."/>
            <person name="Panabieres F."/>
            <person name="Shan W."/>
            <person name="Tripathy S."/>
            <person name="Grunwald N."/>
            <person name="Machado M."/>
            <person name="Johnson C.S."/>
            <person name="Walker B."/>
            <person name="Young S.K."/>
            <person name="Zeng Q."/>
            <person name="Gargeya S."/>
            <person name="Fitzgerald M."/>
            <person name="Haas B."/>
            <person name="Abouelleil A."/>
            <person name="Allen A.W."/>
            <person name="Alvarado L."/>
            <person name="Arachchi H.M."/>
            <person name="Berlin A.M."/>
            <person name="Chapman S.B."/>
            <person name="Gainer-Dewar J."/>
            <person name="Goldberg J."/>
            <person name="Griggs A."/>
            <person name="Gujja S."/>
            <person name="Hansen M."/>
            <person name="Howarth C."/>
            <person name="Imamovic A."/>
            <person name="Ireland A."/>
            <person name="Larimer J."/>
            <person name="McCowan C."/>
            <person name="Murphy C."/>
            <person name="Pearson M."/>
            <person name="Poon T.W."/>
            <person name="Priest M."/>
            <person name="Roberts A."/>
            <person name="Saif S."/>
            <person name="Shea T."/>
            <person name="Sisk P."/>
            <person name="Sykes S."/>
            <person name="Wortman J."/>
            <person name="Nusbaum C."/>
            <person name="Birren B."/>
        </authorList>
    </citation>
    <scope>NUCLEOTIDE SEQUENCE [LARGE SCALE GENOMIC DNA]</scope>
    <source>
        <strain evidence="2 3">P10297</strain>
    </source>
</reference>
<evidence type="ECO:0000313" key="3">
    <source>
        <dbReference type="Proteomes" id="UP000018948"/>
    </source>
</evidence>
<organism evidence="2 3">
    <name type="scientific">Phytophthora nicotianae P10297</name>
    <dbReference type="NCBI Taxonomy" id="1317064"/>
    <lineage>
        <taxon>Eukaryota</taxon>
        <taxon>Sar</taxon>
        <taxon>Stramenopiles</taxon>
        <taxon>Oomycota</taxon>
        <taxon>Peronosporomycetes</taxon>
        <taxon>Peronosporales</taxon>
        <taxon>Peronosporaceae</taxon>
        <taxon>Phytophthora</taxon>
    </lineage>
</organism>
<name>W2Y3W8_PHYNI</name>
<dbReference type="Proteomes" id="UP000018948">
    <property type="component" value="Unassembled WGS sequence"/>
</dbReference>
<keyword evidence="1" id="KW-0175">Coiled coil</keyword>
<feature type="coiled-coil region" evidence="1">
    <location>
        <begin position="491"/>
        <end position="525"/>
    </location>
</feature>
<accession>W2Y3W8</accession>
<dbReference type="EMBL" id="ANIY01004440">
    <property type="protein sequence ID" value="ETP29422.1"/>
    <property type="molecule type" value="Genomic_DNA"/>
</dbReference>
<proteinExistence type="predicted"/>
<protein>
    <submittedName>
        <fullName evidence="2">Uncharacterized protein</fullName>
    </submittedName>
</protein>